<proteinExistence type="predicted"/>
<accession>A0A356LAS9</accession>
<protein>
    <submittedName>
        <fullName evidence="2">Uncharacterized protein</fullName>
    </submittedName>
</protein>
<dbReference type="AlphaFoldDB" id="A0A356LAS9"/>
<comment type="caution">
    <text evidence="2">The sequence shown here is derived from an EMBL/GenBank/DDBJ whole genome shotgun (WGS) entry which is preliminary data.</text>
</comment>
<evidence type="ECO:0000256" key="1">
    <source>
        <dbReference type="SAM" id="MobiDB-lite"/>
    </source>
</evidence>
<organism evidence="2 3">
    <name type="scientific">Advenella kashmirensis</name>
    <dbReference type="NCBI Taxonomy" id="310575"/>
    <lineage>
        <taxon>Bacteria</taxon>
        <taxon>Pseudomonadati</taxon>
        <taxon>Pseudomonadota</taxon>
        <taxon>Betaproteobacteria</taxon>
        <taxon>Burkholderiales</taxon>
        <taxon>Alcaligenaceae</taxon>
    </lineage>
</organism>
<gene>
    <name evidence="2" type="ORF">DD666_00755</name>
</gene>
<reference evidence="2 3" key="1">
    <citation type="journal article" date="2018" name="Nat. Biotechnol.">
        <title>A standardized bacterial taxonomy based on genome phylogeny substantially revises the tree of life.</title>
        <authorList>
            <person name="Parks D.H."/>
            <person name="Chuvochina M."/>
            <person name="Waite D.W."/>
            <person name="Rinke C."/>
            <person name="Skarshewski A."/>
            <person name="Chaumeil P.A."/>
            <person name="Hugenholtz P."/>
        </authorList>
    </citation>
    <scope>NUCLEOTIDE SEQUENCE [LARGE SCALE GENOMIC DNA]</scope>
    <source>
        <strain evidence="2">UBA10707</strain>
    </source>
</reference>
<sequence length="164" mass="19242">MTAYPARMYRDPSKIAEENEIAALRRQKRKHSNPFEELPMTADDLLHNWARGEWAGDYPWPLPPNRCASAEGDYQAPSDLDQPDPPPPPINWDLHRLVHAYYTNLARMHQRILQAEYTRRHEFGDLSKNARQEKAGRILGMGVHKYRAILDEMKADIEARWRKR</sequence>
<dbReference type="EMBL" id="DOEK01000003">
    <property type="protein sequence ID" value="HBP27929.1"/>
    <property type="molecule type" value="Genomic_DNA"/>
</dbReference>
<evidence type="ECO:0000313" key="3">
    <source>
        <dbReference type="Proteomes" id="UP000264036"/>
    </source>
</evidence>
<feature type="region of interest" description="Disordered" evidence="1">
    <location>
        <begin position="66"/>
        <end position="87"/>
    </location>
</feature>
<dbReference type="Proteomes" id="UP000264036">
    <property type="component" value="Unassembled WGS sequence"/>
</dbReference>
<name>A0A356LAS9_9BURK</name>
<evidence type="ECO:0000313" key="2">
    <source>
        <dbReference type="EMBL" id="HBP27929.1"/>
    </source>
</evidence>